<evidence type="ECO:0000313" key="2">
    <source>
        <dbReference type="EMBL" id="KAH7025992.1"/>
    </source>
</evidence>
<keyword evidence="3" id="KW-1185">Reference proteome</keyword>
<dbReference type="PANTHER" id="PTHR31126:SF73">
    <property type="entry name" value="TYROSINE SPECIFIC PROTEIN PHOSPHATASES DOMAIN-CONTAINING PROTEIN"/>
    <property type="match status" value="1"/>
</dbReference>
<name>A0A9P9BQL1_9PEZI</name>
<dbReference type="PANTHER" id="PTHR31126">
    <property type="entry name" value="TYROSINE-PROTEIN PHOSPHATASE"/>
    <property type="match status" value="1"/>
</dbReference>
<evidence type="ECO:0000259" key="1">
    <source>
        <dbReference type="PROSITE" id="PS50056"/>
    </source>
</evidence>
<dbReference type="InterPro" id="IPR000387">
    <property type="entry name" value="Tyr_Pase_dom"/>
</dbReference>
<protein>
    <submittedName>
        <fullName evidence="2">Protein-tyrosine phosphatase-like protein</fullName>
    </submittedName>
</protein>
<dbReference type="InterPro" id="IPR029021">
    <property type="entry name" value="Prot-tyrosine_phosphatase-like"/>
</dbReference>
<dbReference type="AlphaFoldDB" id="A0A9P9BQL1"/>
<dbReference type="PROSITE" id="PS00383">
    <property type="entry name" value="TYR_PHOSPHATASE_1"/>
    <property type="match status" value="1"/>
</dbReference>
<dbReference type="InterPro" id="IPR016130">
    <property type="entry name" value="Tyr_Pase_AS"/>
</dbReference>
<accession>A0A9P9BQL1</accession>
<dbReference type="GeneID" id="70190653"/>
<gene>
    <name evidence="2" type="ORF">B0I36DRAFT_386348</name>
</gene>
<organism evidence="2 3">
    <name type="scientific">Microdochium trichocladiopsis</name>
    <dbReference type="NCBI Taxonomy" id="1682393"/>
    <lineage>
        <taxon>Eukaryota</taxon>
        <taxon>Fungi</taxon>
        <taxon>Dikarya</taxon>
        <taxon>Ascomycota</taxon>
        <taxon>Pezizomycotina</taxon>
        <taxon>Sordariomycetes</taxon>
        <taxon>Xylariomycetidae</taxon>
        <taxon>Xylariales</taxon>
        <taxon>Microdochiaceae</taxon>
        <taxon>Microdochium</taxon>
    </lineage>
</organism>
<evidence type="ECO:0000313" key="3">
    <source>
        <dbReference type="Proteomes" id="UP000756346"/>
    </source>
</evidence>
<dbReference type="GO" id="GO:0004721">
    <property type="term" value="F:phosphoprotein phosphatase activity"/>
    <property type="evidence" value="ECO:0007669"/>
    <property type="project" value="InterPro"/>
</dbReference>
<dbReference type="RefSeq" id="XP_046009209.1">
    <property type="nucleotide sequence ID" value="XM_046161107.1"/>
</dbReference>
<dbReference type="Gene3D" id="3.90.190.10">
    <property type="entry name" value="Protein tyrosine phosphatase superfamily"/>
    <property type="match status" value="1"/>
</dbReference>
<proteinExistence type="predicted"/>
<dbReference type="PROSITE" id="PS50056">
    <property type="entry name" value="TYR_PHOSPHATASE_2"/>
    <property type="match status" value="1"/>
</dbReference>
<feature type="domain" description="Tyrosine specific protein phosphatases" evidence="1">
    <location>
        <begin position="148"/>
        <end position="200"/>
    </location>
</feature>
<sequence length="279" mass="30812">MADHASLLKLAETEVSLEITKEQYGPVITSPPFVYLDGTFNTRDLGLIPDSPLRAGFAYRSGLLSNITDNGRAVLEGKLGIKRVFDLRSQPEREKAPEPVFDGVETTWLPSTRTDSRPDLALFASGGGEAGYEDMYLEVIEIYVPSWKAILEHVRDRPDEPFLVHCTAGRDRTGVFGGLLLTLAGASEETVTLDYLLSRVGTEPVRLMLLQYVLTETDAKSEEDAGFYNLCSLRASSWKAFTDGVQKKYGGFIQFAKQELGFSEEDLATIKKNATSPRS</sequence>
<reference evidence="2" key="1">
    <citation type="journal article" date="2021" name="Nat. Commun.">
        <title>Genetic determinants of endophytism in the Arabidopsis root mycobiome.</title>
        <authorList>
            <person name="Mesny F."/>
            <person name="Miyauchi S."/>
            <person name="Thiergart T."/>
            <person name="Pickel B."/>
            <person name="Atanasova L."/>
            <person name="Karlsson M."/>
            <person name="Huettel B."/>
            <person name="Barry K.W."/>
            <person name="Haridas S."/>
            <person name="Chen C."/>
            <person name="Bauer D."/>
            <person name="Andreopoulos W."/>
            <person name="Pangilinan J."/>
            <person name="LaButti K."/>
            <person name="Riley R."/>
            <person name="Lipzen A."/>
            <person name="Clum A."/>
            <person name="Drula E."/>
            <person name="Henrissat B."/>
            <person name="Kohler A."/>
            <person name="Grigoriev I.V."/>
            <person name="Martin F.M."/>
            <person name="Hacquard S."/>
        </authorList>
    </citation>
    <scope>NUCLEOTIDE SEQUENCE</scope>
    <source>
        <strain evidence="2">MPI-CAGE-CH-0230</strain>
    </source>
</reference>
<comment type="caution">
    <text evidence="2">The sequence shown here is derived from an EMBL/GenBank/DDBJ whole genome shotgun (WGS) entry which is preliminary data.</text>
</comment>
<dbReference type="SUPFAM" id="SSF52799">
    <property type="entry name" value="(Phosphotyrosine protein) phosphatases II"/>
    <property type="match status" value="1"/>
</dbReference>
<dbReference type="EMBL" id="JAGTJQ010000008">
    <property type="protein sequence ID" value="KAH7025992.1"/>
    <property type="molecule type" value="Genomic_DNA"/>
</dbReference>
<dbReference type="Proteomes" id="UP000756346">
    <property type="component" value="Unassembled WGS sequence"/>
</dbReference>
<dbReference type="Pfam" id="PF13350">
    <property type="entry name" value="Y_phosphatase3"/>
    <property type="match status" value="1"/>
</dbReference>
<dbReference type="InterPro" id="IPR026893">
    <property type="entry name" value="Tyr/Ser_Pase_IphP-type"/>
</dbReference>
<dbReference type="OrthoDB" id="449382at2759"/>